<organism evidence="1">
    <name type="scientific">uncultured Caudovirales phage</name>
    <dbReference type="NCBI Taxonomy" id="2100421"/>
    <lineage>
        <taxon>Viruses</taxon>
        <taxon>Duplodnaviria</taxon>
        <taxon>Heunggongvirae</taxon>
        <taxon>Uroviricota</taxon>
        <taxon>Caudoviricetes</taxon>
        <taxon>Peduoviridae</taxon>
        <taxon>Maltschvirus</taxon>
        <taxon>Maltschvirus maltsch</taxon>
    </lineage>
</organism>
<gene>
    <name evidence="1" type="ORF">UFOVP7_1</name>
</gene>
<accession>A0A6J5KHY1</accession>
<protein>
    <recommendedName>
        <fullName evidence="2">Major capsid protein</fullName>
    </recommendedName>
</protein>
<dbReference type="Pfam" id="PF19821">
    <property type="entry name" value="Phage_capsid_2"/>
    <property type="match status" value="1"/>
</dbReference>
<sequence>MSSFVNAAFVQQYTTNVMMLLQQQGSRLRDSVNNMALFGKAASVAEQFGQVNPVKNQARHSDTPLISTPQDKRWLYPNDYDWADLIDSQDKLRMLIDPSSPYAMAGAWAMGRAMDDEIINAFFATAQTGENGSTGTAFPSGQIVAANTGASANTGLNVAKLRAAKKLLMQAEVDIDNDPLFCVITAQQHDNLMNEVQAISLDYNTQPVLVDGRIRSFMGFNFIHSERIPGGPSYNGTLSTGGTYYVPVYSKSGIVLGMWNDIQTKIAERADKRHSTQIYVTGTFGATRVEEKR</sequence>
<proteinExistence type="predicted"/>
<dbReference type="InterPro" id="IPR045565">
    <property type="entry name" value="Phage_capsid_2"/>
</dbReference>
<feature type="non-terminal residue" evidence="1">
    <location>
        <position position="293"/>
    </location>
</feature>
<name>A0A6J5KHY1_9CAUD</name>
<evidence type="ECO:0008006" key="2">
    <source>
        <dbReference type="Google" id="ProtNLM"/>
    </source>
</evidence>
<evidence type="ECO:0000313" key="1">
    <source>
        <dbReference type="EMBL" id="CAB4121003.1"/>
    </source>
</evidence>
<dbReference type="EMBL" id="LR796141">
    <property type="protein sequence ID" value="CAB4121003.1"/>
    <property type="molecule type" value="Genomic_DNA"/>
</dbReference>
<reference evidence="1" key="1">
    <citation type="submission" date="2020-04" db="EMBL/GenBank/DDBJ databases">
        <authorList>
            <person name="Chiriac C."/>
            <person name="Salcher M."/>
            <person name="Ghai R."/>
            <person name="Kavagutti S V."/>
        </authorList>
    </citation>
    <scope>NUCLEOTIDE SEQUENCE</scope>
</reference>